<dbReference type="PANTHER" id="PTHR11822:SF21">
    <property type="entry name" value="ISOCITRATE DEHYDROGENASE [NADP], MITOCHONDRIAL"/>
    <property type="match status" value="1"/>
</dbReference>
<dbReference type="NCBIfam" id="NF006156">
    <property type="entry name" value="PRK08299.1"/>
    <property type="match status" value="1"/>
</dbReference>
<sequence>MAKIKVKTPVVEIDGDEMTRIIWAWIRERLILPYLDIDLEYYDLSVEKRDETDDKITVDSAKAIQKYGVGVKCATITPDEQRVEEFSLKKMWKSPNGTIRNILGGVVFREPIVISNVPRLVPGWTKPIVVGRHAFGDQYRATDYRVPGPGKLRLVFEGDDGTVIDEEVFRFPSPGVAMAMYNLDDSIRDFARASLNYGLDRKWPVYLSTKNTIMKAYDGRFKDIFAEVFEAEFAAQFKELGIVYEHRLIDDMVASALKWHGEFVWACKNYDGDVQSDTVAQGFGSLGLMTSVLMTPDGKTIEAEAAHGTVTRHYRQHQQGKATSTNPIASIFAWTGGLKYRGKFDGTPDVTRFAETLERVCVETVESGAMTKDLAILIGPDQPWMTTEQFFEAIRVNLETAMGSWK</sequence>
<keyword evidence="8 9" id="KW-0464">Manganese</keyword>
<dbReference type="Pfam" id="PF00180">
    <property type="entry name" value="Iso_dh"/>
    <property type="match status" value="1"/>
</dbReference>
<dbReference type="SUPFAM" id="SSF53659">
    <property type="entry name" value="Isocitrate/Isopropylmalate dehydrogenase-like"/>
    <property type="match status" value="1"/>
</dbReference>
<dbReference type="InterPro" id="IPR019818">
    <property type="entry name" value="IsoCit/isopropylmalate_DH_CS"/>
</dbReference>
<dbReference type="InterPro" id="IPR004790">
    <property type="entry name" value="Isocitrate_DH_NADP"/>
</dbReference>
<comment type="cofactor">
    <cofactor evidence="1">
        <name>Mn(2+)</name>
        <dbReference type="ChEBI" id="CHEBI:29035"/>
    </cofactor>
</comment>
<keyword evidence="3 9" id="KW-0816">Tricarboxylic acid cycle</keyword>
<dbReference type="RefSeq" id="WP_140047153.1">
    <property type="nucleotide sequence ID" value="NZ_BAAAEV010000001.1"/>
</dbReference>
<dbReference type="PANTHER" id="PTHR11822">
    <property type="entry name" value="NADP-SPECIFIC ISOCITRATE DEHYDROGENASE"/>
    <property type="match status" value="1"/>
</dbReference>
<evidence type="ECO:0000259" key="10">
    <source>
        <dbReference type="SMART" id="SM01329"/>
    </source>
</evidence>
<evidence type="ECO:0000256" key="1">
    <source>
        <dbReference type="ARBA" id="ARBA00001936"/>
    </source>
</evidence>
<proteinExistence type="inferred from homology"/>
<dbReference type="Proteomes" id="UP000788153">
    <property type="component" value="Unassembled WGS sequence"/>
</dbReference>
<organism evidence="11 12">
    <name type="scientific">Sphingomonas japonica</name>
    <dbReference type="NCBI Taxonomy" id="511662"/>
    <lineage>
        <taxon>Bacteria</taxon>
        <taxon>Pseudomonadati</taxon>
        <taxon>Pseudomonadota</taxon>
        <taxon>Alphaproteobacteria</taxon>
        <taxon>Sphingomonadales</taxon>
        <taxon>Sphingomonadaceae</taxon>
        <taxon>Sphingomonas</taxon>
    </lineage>
</organism>
<evidence type="ECO:0000256" key="7">
    <source>
        <dbReference type="ARBA" id="ARBA00023002"/>
    </source>
</evidence>
<evidence type="ECO:0000256" key="8">
    <source>
        <dbReference type="ARBA" id="ARBA00023211"/>
    </source>
</evidence>
<protein>
    <recommendedName>
        <fullName evidence="9">Isocitrate dehydrogenase [NADP]</fullName>
        <ecNumber evidence="9">1.1.1.42</ecNumber>
    </recommendedName>
</protein>
<evidence type="ECO:0000256" key="9">
    <source>
        <dbReference type="PIRNR" id="PIRNR000108"/>
    </source>
</evidence>
<dbReference type="GO" id="GO:0004450">
    <property type="term" value="F:isocitrate dehydrogenase (NADP+) activity"/>
    <property type="evidence" value="ECO:0007669"/>
    <property type="project" value="UniProtKB-EC"/>
</dbReference>
<keyword evidence="4 9" id="KW-0479">Metal-binding</keyword>
<evidence type="ECO:0000256" key="2">
    <source>
        <dbReference type="ARBA" id="ARBA00007769"/>
    </source>
</evidence>
<evidence type="ECO:0000256" key="6">
    <source>
        <dbReference type="ARBA" id="ARBA00022857"/>
    </source>
</evidence>
<gene>
    <name evidence="11" type="ORF">FHT01_002313</name>
</gene>
<comment type="catalytic activity">
    <reaction evidence="9">
        <text>D-threo-isocitrate + NADP(+) = 2-oxoglutarate + CO2 + NADPH</text>
        <dbReference type="Rhea" id="RHEA:19629"/>
        <dbReference type="ChEBI" id="CHEBI:15562"/>
        <dbReference type="ChEBI" id="CHEBI:16526"/>
        <dbReference type="ChEBI" id="CHEBI:16810"/>
        <dbReference type="ChEBI" id="CHEBI:57783"/>
        <dbReference type="ChEBI" id="CHEBI:58349"/>
        <dbReference type="EC" id="1.1.1.42"/>
    </reaction>
</comment>
<dbReference type="EC" id="1.1.1.42" evidence="9"/>
<keyword evidence="7 9" id="KW-0560">Oxidoreductase</keyword>
<dbReference type="InterPro" id="IPR024084">
    <property type="entry name" value="IsoPropMal-DH-like_dom"/>
</dbReference>
<dbReference type="PIRSF" id="PIRSF000108">
    <property type="entry name" value="IDH_NADP"/>
    <property type="match status" value="1"/>
</dbReference>
<evidence type="ECO:0000256" key="4">
    <source>
        <dbReference type="ARBA" id="ARBA00022723"/>
    </source>
</evidence>
<comment type="similarity">
    <text evidence="2 9">Belongs to the isocitrate and isopropylmalate dehydrogenases family.</text>
</comment>
<dbReference type="SMART" id="SM01329">
    <property type="entry name" value="Iso_dh"/>
    <property type="match status" value="1"/>
</dbReference>
<comment type="caution">
    <text evidence="11">The sequence shown here is derived from an EMBL/GenBank/DDBJ whole genome shotgun (WGS) entry which is preliminary data.</text>
</comment>
<evidence type="ECO:0000313" key="11">
    <source>
        <dbReference type="EMBL" id="NIJ24771.1"/>
    </source>
</evidence>
<evidence type="ECO:0000256" key="3">
    <source>
        <dbReference type="ARBA" id="ARBA00022532"/>
    </source>
</evidence>
<evidence type="ECO:0000256" key="5">
    <source>
        <dbReference type="ARBA" id="ARBA00022842"/>
    </source>
</evidence>
<accession>A0ABX0U521</accession>
<keyword evidence="5 9" id="KW-0460">Magnesium</keyword>
<dbReference type="EMBL" id="JAASQP010000001">
    <property type="protein sequence ID" value="NIJ24771.1"/>
    <property type="molecule type" value="Genomic_DNA"/>
</dbReference>
<dbReference type="Gene3D" id="3.40.718.10">
    <property type="entry name" value="Isopropylmalate Dehydrogenase"/>
    <property type="match status" value="1"/>
</dbReference>
<keyword evidence="6 9" id="KW-0521">NADP</keyword>
<dbReference type="NCBIfam" id="TIGR00127">
    <property type="entry name" value="nadp_idh_euk"/>
    <property type="match status" value="1"/>
</dbReference>
<comment type="cofactor">
    <cofactor evidence="9">
        <name>Mg(2+)</name>
        <dbReference type="ChEBI" id="CHEBI:18420"/>
    </cofactor>
    <cofactor evidence="9">
        <name>Mn(2+)</name>
        <dbReference type="ChEBI" id="CHEBI:29035"/>
    </cofactor>
    <text evidence="9">Binds 1 Mg(2+) or Mn(2+) ion per subunit.</text>
</comment>
<evidence type="ECO:0000313" key="12">
    <source>
        <dbReference type="Proteomes" id="UP000788153"/>
    </source>
</evidence>
<keyword evidence="12" id="KW-1185">Reference proteome</keyword>
<dbReference type="PROSITE" id="PS00470">
    <property type="entry name" value="IDH_IMDH"/>
    <property type="match status" value="1"/>
</dbReference>
<reference evidence="11 12" key="1">
    <citation type="submission" date="2020-03" db="EMBL/GenBank/DDBJ databases">
        <title>Genomic Encyclopedia of Type Strains, Phase IV (KMG-IV): sequencing the most valuable type-strain genomes for metagenomic binning, comparative biology and taxonomic classification.</title>
        <authorList>
            <person name="Goeker M."/>
        </authorList>
    </citation>
    <scope>NUCLEOTIDE SEQUENCE [LARGE SCALE GENOMIC DNA]</scope>
    <source>
        <strain evidence="11 12">DSM 22753</strain>
    </source>
</reference>
<feature type="domain" description="Isopropylmalate dehydrogenase-like" evidence="10">
    <location>
        <begin position="9"/>
        <end position="394"/>
    </location>
</feature>
<name>A0ABX0U521_9SPHN</name>